<comment type="caution">
    <text evidence="2">The sequence shown here is derived from an EMBL/GenBank/DDBJ whole genome shotgun (WGS) entry which is preliminary data.</text>
</comment>
<sequence>MGFGWGFAVFVAGILLMGLVFVVTGVQMARGRWRHVLAGASALSKRERGSAATGQAVRVMGVLLVLLGLGVAGIGGWQAWLSYVPENDGMLAFAGAIIVLVDLFVVWALHAAREESEREDSR</sequence>
<feature type="transmembrane region" description="Helical" evidence="1">
    <location>
        <begin position="56"/>
        <end position="77"/>
    </location>
</feature>
<proteinExistence type="predicted"/>
<protein>
    <recommendedName>
        <fullName evidence="4">DUF3784 domain-containing protein</fullName>
    </recommendedName>
</protein>
<organism evidence="2 3">
    <name type="scientific">Gordonibacter massiliensis</name>
    <name type="common">ex Traore et al. 2017</name>
    <dbReference type="NCBI Taxonomy" id="1841863"/>
    <lineage>
        <taxon>Bacteria</taxon>
        <taxon>Bacillati</taxon>
        <taxon>Actinomycetota</taxon>
        <taxon>Coriobacteriia</taxon>
        <taxon>Eggerthellales</taxon>
        <taxon>Eggerthellaceae</taxon>
        <taxon>Gordonibacter</taxon>
    </lineage>
</organism>
<evidence type="ECO:0000256" key="1">
    <source>
        <dbReference type="SAM" id="Phobius"/>
    </source>
</evidence>
<reference evidence="2 3" key="1">
    <citation type="submission" date="2020-08" db="EMBL/GenBank/DDBJ databases">
        <authorList>
            <person name="Liu C."/>
            <person name="Sun Q."/>
        </authorList>
    </citation>
    <scope>NUCLEOTIDE SEQUENCE [LARGE SCALE GENOMIC DNA]</scope>
    <source>
        <strain evidence="2 3">N22</strain>
    </source>
</reference>
<gene>
    <name evidence="2" type="ORF">H7313_07255</name>
</gene>
<dbReference type="Proteomes" id="UP000587396">
    <property type="component" value="Unassembled WGS sequence"/>
</dbReference>
<keyword evidence="3" id="KW-1185">Reference proteome</keyword>
<keyword evidence="1" id="KW-0812">Transmembrane</keyword>
<evidence type="ECO:0000313" key="2">
    <source>
        <dbReference type="EMBL" id="MBC2889142.1"/>
    </source>
</evidence>
<feature type="transmembrane region" description="Helical" evidence="1">
    <location>
        <begin position="6"/>
        <end position="26"/>
    </location>
</feature>
<accession>A0A842JAG3</accession>
<dbReference type="EMBL" id="JACMSE010000004">
    <property type="protein sequence ID" value="MBC2889142.1"/>
    <property type="molecule type" value="Genomic_DNA"/>
</dbReference>
<dbReference type="RefSeq" id="WP_185905021.1">
    <property type="nucleotide sequence ID" value="NZ_JACMSE010000004.1"/>
</dbReference>
<feature type="transmembrane region" description="Helical" evidence="1">
    <location>
        <begin position="89"/>
        <end position="112"/>
    </location>
</feature>
<dbReference type="AlphaFoldDB" id="A0A842JAG3"/>
<evidence type="ECO:0008006" key="4">
    <source>
        <dbReference type="Google" id="ProtNLM"/>
    </source>
</evidence>
<name>A0A842JAG3_9ACTN</name>
<keyword evidence="1" id="KW-1133">Transmembrane helix</keyword>
<keyword evidence="1" id="KW-0472">Membrane</keyword>
<evidence type="ECO:0000313" key="3">
    <source>
        <dbReference type="Proteomes" id="UP000587396"/>
    </source>
</evidence>